<dbReference type="STRING" id="1141098.A0A1Y2EEV5"/>
<gene>
    <name evidence="19" type="ORF">BCR38DRAFT_420974</name>
</gene>
<comment type="function">
    <text evidence="13">E3 ubiquitin-protein ligase that mediates monoubiquitination of histone H2B to form H2BK123ub1. H2BK123ub1 gives a specific tag for epigenetic transcriptional activation and is also a prerequisite for H3K4me and H3K79me formation.</text>
</comment>
<accession>A0A1Y2EEV5</accession>
<reference evidence="19 20" key="1">
    <citation type="submission" date="2016-07" db="EMBL/GenBank/DDBJ databases">
        <title>Pervasive Adenine N6-methylation of Active Genes in Fungi.</title>
        <authorList>
            <consortium name="DOE Joint Genome Institute"/>
            <person name="Mondo S.J."/>
            <person name="Dannebaum R.O."/>
            <person name="Kuo R.C."/>
            <person name="Labutti K."/>
            <person name="Haridas S."/>
            <person name="Kuo A."/>
            <person name="Salamov A."/>
            <person name="Ahrendt S.R."/>
            <person name="Lipzen A."/>
            <person name="Sullivan W."/>
            <person name="Andreopoulos W.B."/>
            <person name="Clum A."/>
            <person name="Lindquist E."/>
            <person name="Daum C."/>
            <person name="Ramamoorthy G.K."/>
            <person name="Gryganskyi A."/>
            <person name="Culley D."/>
            <person name="Magnuson J.K."/>
            <person name="James T.Y."/>
            <person name="O'Malley M.A."/>
            <person name="Stajich J.E."/>
            <person name="Spatafora J.W."/>
            <person name="Visel A."/>
            <person name="Grigoriev I.V."/>
        </authorList>
    </citation>
    <scope>NUCLEOTIDE SEQUENCE [LARGE SCALE GENOMIC DNA]</scope>
    <source>
        <strain evidence="19 20">CBS 129021</strain>
    </source>
</reference>
<dbReference type="InterPro" id="IPR027370">
    <property type="entry name" value="Znf-RING_euk"/>
</dbReference>
<dbReference type="GO" id="GO:0008270">
    <property type="term" value="F:zinc ion binding"/>
    <property type="evidence" value="ECO:0007669"/>
    <property type="project" value="UniProtKB-KW"/>
</dbReference>
<evidence type="ECO:0000256" key="15">
    <source>
        <dbReference type="RuleBase" id="RU365038"/>
    </source>
</evidence>
<dbReference type="PROSITE" id="PS00518">
    <property type="entry name" value="ZF_RING_1"/>
    <property type="match status" value="1"/>
</dbReference>
<dbReference type="InterPro" id="IPR013956">
    <property type="entry name" value="E3_ubiquit_lig_Bre1"/>
</dbReference>
<evidence type="ECO:0000256" key="5">
    <source>
        <dbReference type="ARBA" id="ARBA00022679"/>
    </source>
</evidence>
<dbReference type="PANTHER" id="PTHR23163:SF0">
    <property type="entry name" value="E3 UBIQUITIN-PROTEIN LIGASE BRE1"/>
    <property type="match status" value="1"/>
</dbReference>
<dbReference type="Pfam" id="PF13445">
    <property type="entry name" value="zf-RING_UBOX"/>
    <property type="match status" value="1"/>
</dbReference>
<dbReference type="FunCoup" id="A0A1Y2EEV5">
    <property type="interactions" value="873"/>
</dbReference>
<dbReference type="Gene3D" id="3.30.40.10">
    <property type="entry name" value="Zinc/RING finger domain, C3HC4 (zinc finger)"/>
    <property type="match status" value="1"/>
</dbReference>
<feature type="compositionally biased region" description="Polar residues" evidence="17">
    <location>
        <begin position="216"/>
        <end position="225"/>
    </location>
</feature>
<keyword evidence="9 15" id="KW-0862">Zinc</keyword>
<evidence type="ECO:0000256" key="9">
    <source>
        <dbReference type="ARBA" id="ARBA00022833"/>
    </source>
</evidence>
<evidence type="ECO:0000313" key="20">
    <source>
        <dbReference type="Proteomes" id="UP000193689"/>
    </source>
</evidence>
<dbReference type="InterPro" id="IPR058643">
    <property type="entry name" value="BRE1-like_CC"/>
</dbReference>
<dbReference type="GO" id="GO:0016567">
    <property type="term" value="P:protein ubiquitination"/>
    <property type="evidence" value="ECO:0007669"/>
    <property type="project" value="UniProtKB-UniRule"/>
</dbReference>
<protein>
    <recommendedName>
        <fullName evidence="15">E3 ubiquitin protein ligase</fullName>
        <ecNumber evidence="15">2.3.2.27</ecNumber>
    </recommendedName>
</protein>
<keyword evidence="6 15" id="KW-0479">Metal-binding</keyword>
<feature type="coiled-coil region" evidence="16">
    <location>
        <begin position="244"/>
        <end position="345"/>
    </location>
</feature>
<comment type="catalytic activity">
    <reaction evidence="1 15">
        <text>S-ubiquitinyl-[E2 ubiquitin-conjugating enzyme]-L-cysteine + [acceptor protein]-L-lysine = [E2 ubiquitin-conjugating enzyme]-L-cysteine + N(6)-ubiquitinyl-[acceptor protein]-L-lysine.</text>
        <dbReference type="EC" id="2.3.2.27"/>
    </reaction>
</comment>
<feature type="coiled-coil region" evidence="16">
    <location>
        <begin position="421"/>
        <end position="546"/>
    </location>
</feature>
<dbReference type="GO" id="GO:0033503">
    <property type="term" value="C:HULC complex"/>
    <property type="evidence" value="ECO:0007669"/>
    <property type="project" value="TreeGrafter"/>
</dbReference>
<keyword evidence="5 15" id="KW-0808">Transferase</keyword>
<dbReference type="OrthoDB" id="654191at2759"/>
<comment type="pathway">
    <text evidence="3 15">Protein modification; protein ubiquitination.</text>
</comment>
<evidence type="ECO:0000313" key="19">
    <source>
        <dbReference type="EMBL" id="ORY70089.1"/>
    </source>
</evidence>
<dbReference type="Proteomes" id="UP000193689">
    <property type="component" value="Unassembled WGS sequence"/>
</dbReference>
<keyword evidence="10 15" id="KW-0156">Chromatin regulator</keyword>
<comment type="similarity">
    <text evidence="4 15">Belongs to the BRE1 family.</text>
</comment>
<dbReference type="EC" id="2.3.2.27" evidence="15"/>
<keyword evidence="11 15" id="KW-0175">Coiled coil</keyword>
<dbReference type="InterPro" id="IPR013083">
    <property type="entry name" value="Znf_RING/FYVE/PHD"/>
</dbReference>
<evidence type="ECO:0000256" key="13">
    <source>
        <dbReference type="ARBA" id="ARBA00059679"/>
    </source>
</evidence>
<sequence length="686" mass="77226">MEWLGLPERCHLPPDARIQAILQHTGGTNRGPKAKVSPSRGSYESSRCLVGSGKQPSSHEAAHHDVADTSQLLQEIQILADGTIPLEPGSTPQAFPTHTSFKDVEDLEAHLADSSSCIKKMAESIINNLASARGQVPPNISNLESQVNRLLANQKDFLVKLDRLTSERDGFSEQLNTATLRYMKAERKLDRLKSNQVQKLEQAAFARATAPPTGSELENGTGANESNGNYEALQVSLQEATVVSQKRQEQLEIALAQAKTLQEELTAAQVKLTSLTDEDYSRTEVFKLSKTQHEELIKKINHLEVANKKALAEKIALADERNQYRKKLEDEAQTLTLQLEDELQQSDTNLARVRSARDELHAEVTQLRASKEQERASIAHFKELTSAQEARINALEVELQRLQPSEDVDMTARPDIDSLELDELREKYKRLQKDFDSINHELPPLTAAVKKYQALANKKLGDYAELEEKLATAIAERSKANQKYYDACKDTGPKKEEITRLRSQNNRSSEIISQLKENEAQSRTLLGNLEKQMMDLKQTNTAAMTENKRLESSSNEVLRRYDVLKSQVTELNSLAKSKDSATTLARERTVALEADNERLKVRLDNTSKDRDKWKVKSLNNSSEEEDMLRRLATCSVCHKEFKDTVIKTCGHTFCRGCVEDRIANRMRKCPNCNKAFDRVDLMGVHL</sequence>
<dbReference type="RefSeq" id="XP_040720039.1">
    <property type="nucleotide sequence ID" value="XM_040859413.1"/>
</dbReference>
<name>A0A1Y2EEV5_9PEZI</name>
<comment type="caution">
    <text evidence="19">The sequence shown here is derived from an EMBL/GenBank/DDBJ whole genome shotgun (WGS) entry which is preliminary data.</text>
</comment>
<dbReference type="InterPro" id="IPR001841">
    <property type="entry name" value="Znf_RING"/>
</dbReference>
<evidence type="ECO:0000256" key="11">
    <source>
        <dbReference type="ARBA" id="ARBA00023054"/>
    </source>
</evidence>
<dbReference type="EMBL" id="MCFJ01000002">
    <property type="protein sequence ID" value="ORY70089.1"/>
    <property type="molecule type" value="Genomic_DNA"/>
</dbReference>
<evidence type="ECO:0000256" key="8">
    <source>
        <dbReference type="ARBA" id="ARBA00022786"/>
    </source>
</evidence>
<organism evidence="19 20">
    <name type="scientific">Pseudomassariella vexata</name>
    <dbReference type="NCBI Taxonomy" id="1141098"/>
    <lineage>
        <taxon>Eukaryota</taxon>
        <taxon>Fungi</taxon>
        <taxon>Dikarya</taxon>
        <taxon>Ascomycota</taxon>
        <taxon>Pezizomycotina</taxon>
        <taxon>Sordariomycetes</taxon>
        <taxon>Xylariomycetidae</taxon>
        <taxon>Amphisphaeriales</taxon>
        <taxon>Pseudomassariaceae</taxon>
        <taxon>Pseudomassariella</taxon>
    </lineage>
</organism>
<evidence type="ECO:0000256" key="3">
    <source>
        <dbReference type="ARBA" id="ARBA00004906"/>
    </source>
</evidence>
<dbReference type="Pfam" id="PF26095">
    <property type="entry name" value="CC_Bre1"/>
    <property type="match status" value="1"/>
</dbReference>
<dbReference type="GO" id="GO:0006325">
    <property type="term" value="P:chromatin organization"/>
    <property type="evidence" value="ECO:0007669"/>
    <property type="project" value="UniProtKB-KW"/>
</dbReference>
<feature type="domain" description="RING-type" evidence="18">
    <location>
        <begin position="634"/>
        <end position="673"/>
    </location>
</feature>
<evidence type="ECO:0000256" key="2">
    <source>
        <dbReference type="ARBA" id="ARBA00004123"/>
    </source>
</evidence>
<dbReference type="UniPathway" id="UPA00143"/>
<evidence type="ECO:0000256" key="16">
    <source>
        <dbReference type="SAM" id="Coils"/>
    </source>
</evidence>
<dbReference type="GO" id="GO:0061630">
    <property type="term" value="F:ubiquitin protein ligase activity"/>
    <property type="evidence" value="ECO:0007669"/>
    <property type="project" value="UniProtKB-EC"/>
</dbReference>
<evidence type="ECO:0000259" key="18">
    <source>
        <dbReference type="PROSITE" id="PS50089"/>
    </source>
</evidence>
<evidence type="ECO:0000256" key="1">
    <source>
        <dbReference type="ARBA" id="ARBA00000900"/>
    </source>
</evidence>
<feature type="region of interest" description="Disordered" evidence="17">
    <location>
        <begin position="206"/>
        <end position="225"/>
    </location>
</feature>
<dbReference type="InterPro" id="IPR017907">
    <property type="entry name" value="Znf_RING_CS"/>
</dbReference>
<dbReference type="CDD" id="cd16499">
    <property type="entry name" value="RING-HC_Bre1-like"/>
    <property type="match status" value="1"/>
</dbReference>
<evidence type="ECO:0000256" key="17">
    <source>
        <dbReference type="SAM" id="MobiDB-lite"/>
    </source>
</evidence>
<dbReference type="Pfam" id="PF08647">
    <property type="entry name" value="BRE1"/>
    <property type="match status" value="1"/>
</dbReference>
<evidence type="ECO:0000256" key="7">
    <source>
        <dbReference type="ARBA" id="ARBA00022771"/>
    </source>
</evidence>
<feature type="region of interest" description="Disordered" evidence="17">
    <location>
        <begin position="23"/>
        <end position="64"/>
    </location>
</feature>
<dbReference type="PROSITE" id="PS50089">
    <property type="entry name" value="ZF_RING_2"/>
    <property type="match status" value="1"/>
</dbReference>
<dbReference type="InParanoid" id="A0A1Y2EEV5"/>
<dbReference type="GO" id="GO:0005634">
    <property type="term" value="C:nucleus"/>
    <property type="evidence" value="ECO:0007669"/>
    <property type="project" value="UniProtKB-SubCell"/>
</dbReference>
<evidence type="ECO:0000256" key="6">
    <source>
        <dbReference type="ARBA" id="ARBA00022723"/>
    </source>
</evidence>
<feature type="coiled-coil region" evidence="16">
    <location>
        <begin position="175"/>
        <end position="202"/>
    </location>
</feature>
<dbReference type="GeneID" id="63775625"/>
<evidence type="ECO:0000256" key="12">
    <source>
        <dbReference type="ARBA" id="ARBA00023242"/>
    </source>
</evidence>
<keyword evidence="20" id="KW-1185">Reference proteome</keyword>
<keyword evidence="7 14" id="KW-0863">Zinc-finger</keyword>
<dbReference type="SMART" id="SM00184">
    <property type="entry name" value="RING"/>
    <property type="match status" value="1"/>
</dbReference>
<evidence type="ECO:0000256" key="10">
    <source>
        <dbReference type="ARBA" id="ARBA00022853"/>
    </source>
</evidence>
<comment type="subcellular location">
    <subcellularLocation>
        <location evidence="2 15">Nucleus</location>
    </subcellularLocation>
</comment>
<keyword evidence="8 15" id="KW-0833">Ubl conjugation pathway</keyword>
<dbReference type="PANTHER" id="PTHR23163">
    <property type="entry name" value="RING FINGER PROTEIN-RELATED"/>
    <property type="match status" value="1"/>
</dbReference>
<dbReference type="AlphaFoldDB" id="A0A1Y2EEV5"/>
<evidence type="ECO:0000256" key="14">
    <source>
        <dbReference type="PROSITE-ProRule" id="PRU00175"/>
    </source>
</evidence>
<evidence type="ECO:0000256" key="4">
    <source>
        <dbReference type="ARBA" id="ARBA00005555"/>
    </source>
</evidence>
<proteinExistence type="inferred from homology"/>
<dbReference type="SUPFAM" id="SSF57850">
    <property type="entry name" value="RING/U-box"/>
    <property type="match status" value="1"/>
</dbReference>
<keyword evidence="12 15" id="KW-0539">Nucleus</keyword>